<evidence type="ECO:0000259" key="1">
    <source>
        <dbReference type="Pfam" id="PF06057"/>
    </source>
</evidence>
<keyword evidence="3" id="KW-1185">Reference proteome</keyword>
<dbReference type="Proteomes" id="UP000033874">
    <property type="component" value="Unassembled WGS sequence"/>
</dbReference>
<dbReference type="AlphaFoldDB" id="A0A0M3AZE3"/>
<sequence>MPISRRRKWGLTLAAIVALLAGAAVYCRHLGYPDGPLFTLVPTPAANRDGMVAIFLSGDMGFNAGMGPVIAGHMAQGGLPVVGVNSLSAFARRRTSAETGALVERAVQRALAEPGARRLVLVGQSFGANMLLAGVEGLPPELRSRVAMVALIVPADTMLFRATPGGVFDFTDDGPARPAARRLDWAPVLCIHGVEESGSLCRGWRQRNVQVVGLPGGHFLHDDSALVAATVLRAANIAKSSGYAERPAM</sequence>
<dbReference type="InterPro" id="IPR010333">
    <property type="entry name" value="VirJ"/>
</dbReference>
<dbReference type="Pfam" id="PF06057">
    <property type="entry name" value="VirJ"/>
    <property type="match status" value="1"/>
</dbReference>
<dbReference type="EMBL" id="LBIC01000001">
    <property type="protein sequence ID" value="KKW93924.1"/>
    <property type="molecule type" value="Genomic_DNA"/>
</dbReference>
<reference evidence="2 3" key="1">
    <citation type="submission" date="2015-04" db="EMBL/GenBank/DDBJ databases">
        <title>Genome sequence of aromatic hydrocarbons-degrading Sphingobium chungbukense DJ77.</title>
        <authorList>
            <person name="Kim Y.-C."/>
            <person name="Chae J.-C."/>
        </authorList>
    </citation>
    <scope>NUCLEOTIDE SEQUENCE [LARGE SCALE GENOMIC DNA]</scope>
    <source>
        <strain evidence="2 3">DJ77</strain>
    </source>
</reference>
<dbReference type="STRING" id="56193.YP76_04575"/>
<accession>A0A0M3AZE3</accession>
<evidence type="ECO:0000313" key="3">
    <source>
        <dbReference type="Proteomes" id="UP000033874"/>
    </source>
</evidence>
<name>A0A0M3AZE3_9SPHN</name>
<proteinExistence type="predicted"/>
<dbReference type="RefSeq" id="WP_046762359.1">
    <property type="nucleotide sequence ID" value="NZ_LBIC01000001.1"/>
</dbReference>
<dbReference type="SUPFAM" id="SSF53474">
    <property type="entry name" value="alpha/beta-Hydrolases"/>
    <property type="match status" value="1"/>
</dbReference>
<feature type="domain" description="Bacterial virulence" evidence="1">
    <location>
        <begin position="51"/>
        <end position="235"/>
    </location>
</feature>
<dbReference type="PATRIC" id="fig|56193.3.peg.941"/>
<comment type="caution">
    <text evidence="2">The sequence shown here is derived from an EMBL/GenBank/DDBJ whole genome shotgun (WGS) entry which is preliminary data.</text>
</comment>
<dbReference type="Gene3D" id="3.40.50.1820">
    <property type="entry name" value="alpha/beta hydrolase"/>
    <property type="match status" value="1"/>
</dbReference>
<organism evidence="2 3">
    <name type="scientific">Sphingobium chungbukense</name>
    <dbReference type="NCBI Taxonomy" id="56193"/>
    <lineage>
        <taxon>Bacteria</taxon>
        <taxon>Pseudomonadati</taxon>
        <taxon>Pseudomonadota</taxon>
        <taxon>Alphaproteobacteria</taxon>
        <taxon>Sphingomonadales</taxon>
        <taxon>Sphingomonadaceae</taxon>
        <taxon>Sphingobium</taxon>
    </lineage>
</organism>
<gene>
    <name evidence="2" type="ORF">YP76_04575</name>
</gene>
<dbReference type="InterPro" id="IPR029058">
    <property type="entry name" value="AB_hydrolase_fold"/>
</dbReference>
<dbReference type="ESTHER" id="9sphn-a0a0m3aze3">
    <property type="family name" value="VirJ"/>
</dbReference>
<evidence type="ECO:0000313" key="2">
    <source>
        <dbReference type="EMBL" id="KKW93924.1"/>
    </source>
</evidence>
<protein>
    <submittedName>
        <fullName evidence="2">Type IV secretory pathway VirJ</fullName>
    </submittedName>
</protein>